<evidence type="ECO:0000259" key="2">
    <source>
        <dbReference type="Pfam" id="PF01593"/>
    </source>
</evidence>
<evidence type="ECO:0000313" key="4">
    <source>
        <dbReference type="Proteomes" id="UP000664398"/>
    </source>
</evidence>
<evidence type="ECO:0000256" key="1">
    <source>
        <dbReference type="SAM" id="MobiDB-lite"/>
    </source>
</evidence>
<dbReference type="InterPro" id="IPR036188">
    <property type="entry name" value="FAD/NAD-bd_sf"/>
</dbReference>
<keyword evidence="4" id="KW-1185">Reference proteome</keyword>
<name>A0A939LTT7_9MICO</name>
<dbReference type="RefSeq" id="WP_208045171.1">
    <property type="nucleotide sequence ID" value="NZ_JAGDYL010000006.1"/>
</dbReference>
<reference evidence="3" key="1">
    <citation type="submission" date="2021-03" db="EMBL/GenBank/DDBJ databases">
        <title>Leucobacter chromiisoli sp. nov., isolated from chromium-containing soil of chemical plant.</title>
        <authorList>
            <person name="Xu Z."/>
        </authorList>
    </citation>
    <scope>NUCLEOTIDE SEQUENCE</scope>
    <source>
        <strain evidence="3">A2</strain>
    </source>
</reference>
<dbReference type="GO" id="GO:0016491">
    <property type="term" value="F:oxidoreductase activity"/>
    <property type="evidence" value="ECO:0007669"/>
    <property type="project" value="InterPro"/>
</dbReference>
<dbReference type="InterPro" id="IPR002937">
    <property type="entry name" value="Amino_oxidase"/>
</dbReference>
<feature type="region of interest" description="Disordered" evidence="1">
    <location>
        <begin position="461"/>
        <end position="492"/>
    </location>
</feature>
<accession>A0A939LTT7</accession>
<gene>
    <name evidence="3" type="ORF">J4H91_05050</name>
</gene>
<dbReference type="PANTHER" id="PTHR42923:SF3">
    <property type="entry name" value="PROTOPORPHYRINOGEN OXIDASE"/>
    <property type="match status" value="1"/>
</dbReference>
<dbReference type="PRINTS" id="PR00419">
    <property type="entry name" value="ADXRDTASE"/>
</dbReference>
<dbReference type="Gene3D" id="3.50.50.60">
    <property type="entry name" value="FAD/NAD(P)-binding domain"/>
    <property type="match status" value="1"/>
</dbReference>
<dbReference type="InterPro" id="IPR050464">
    <property type="entry name" value="Zeta_carotene_desat/Oxidored"/>
</dbReference>
<proteinExistence type="predicted"/>
<protein>
    <submittedName>
        <fullName evidence="3">FAD-dependent oxidoreductase</fullName>
    </submittedName>
</protein>
<dbReference type="EMBL" id="JAGDYL010000006">
    <property type="protein sequence ID" value="MBO1804685.1"/>
    <property type="molecule type" value="Genomic_DNA"/>
</dbReference>
<sequence>MPDDRPRVAVVGGGISGLTAARDLARGGASVEVYEAGDALGGRIAQAEFGGHRFDVGAEAFATRGGAVSALADELGLGDRVAAPAQLGSWVIAGGVAAPLPPAGTLGIPVAPLSAASRRVLGIRGALRAAIEPLLPARAGRGSRSLGALVRSRLGARVVERLVRPVTLGVYASDPEELPVTAAQGLAEAFAARGSLLRAARELRDRTTSAGGAVAAFEGGMAPLVAALETDLAAADVPVRTRTPICGVERIGGRWLLRGSSGEETGSADALLLAVPESRARAVLGLPQRPGSEHRVEVIALLIDDSRLDGAPRGTGVLVAPDGAEHGIRAKALTHVTAKWPDRAAALPEGRHLLRLSYGRAGSSPETDGLDDDAARALALADASRILGIELASRDVRAFARHQWEMSLPASDPSPLDAMRDPSRTTGEPEPAIDVTGDWVAGTGLASVVPAARAAAGRLLEALRDPSRSGGHRPTAPHPHRGEAARPQESAA</sequence>
<dbReference type="Gene3D" id="1.10.3110.10">
    <property type="entry name" value="protoporphyrinogen ix oxidase, domain 3"/>
    <property type="match status" value="1"/>
</dbReference>
<dbReference type="AlphaFoldDB" id="A0A939LTT7"/>
<dbReference type="PANTHER" id="PTHR42923">
    <property type="entry name" value="PROTOPORPHYRINOGEN OXIDASE"/>
    <property type="match status" value="1"/>
</dbReference>
<comment type="caution">
    <text evidence="3">The sequence shown here is derived from an EMBL/GenBank/DDBJ whole genome shotgun (WGS) entry which is preliminary data.</text>
</comment>
<dbReference type="SUPFAM" id="SSF54373">
    <property type="entry name" value="FAD-linked reductases, C-terminal domain"/>
    <property type="match status" value="1"/>
</dbReference>
<dbReference type="Proteomes" id="UP000664398">
    <property type="component" value="Unassembled WGS sequence"/>
</dbReference>
<dbReference type="Pfam" id="PF01593">
    <property type="entry name" value="Amino_oxidase"/>
    <property type="match status" value="1"/>
</dbReference>
<evidence type="ECO:0000313" key="3">
    <source>
        <dbReference type="EMBL" id="MBO1804685.1"/>
    </source>
</evidence>
<dbReference type="Gene3D" id="3.90.660.20">
    <property type="entry name" value="Protoporphyrinogen oxidase, mitochondrial, domain 2"/>
    <property type="match status" value="1"/>
</dbReference>
<feature type="region of interest" description="Disordered" evidence="1">
    <location>
        <begin position="408"/>
        <end position="433"/>
    </location>
</feature>
<dbReference type="SUPFAM" id="SSF51905">
    <property type="entry name" value="FAD/NAD(P)-binding domain"/>
    <property type="match status" value="1"/>
</dbReference>
<feature type="domain" description="Amine oxidase" evidence="2">
    <location>
        <begin position="15"/>
        <end position="459"/>
    </location>
</feature>
<organism evidence="3 4">
    <name type="scientific">Leucobacter ruminantium</name>
    <dbReference type="NCBI Taxonomy" id="1289170"/>
    <lineage>
        <taxon>Bacteria</taxon>
        <taxon>Bacillati</taxon>
        <taxon>Actinomycetota</taxon>
        <taxon>Actinomycetes</taxon>
        <taxon>Micrococcales</taxon>
        <taxon>Microbacteriaceae</taxon>
        <taxon>Leucobacter</taxon>
    </lineage>
</organism>